<evidence type="ECO:0000313" key="3">
    <source>
        <dbReference type="Proteomes" id="UP001256827"/>
    </source>
</evidence>
<protein>
    <recommendedName>
        <fullName evidence="4">Pesticidal crystal protein Cry22Aa Ig-like domain-containing protein</fullName>
    </recommendedName>
</protein>
<sequence>MSSPLRVRFPLQNSKKPVSIKKDGTYLLAYRSIDKAGNVEETHEREWKLDQTPPQVKASVDKPALSPVNHELVPIQVSLAYSDSLSGIQSAELASITSNEPDMDPSDIQDADFGTEDTSFMLRAERTGSGKKNSPRIYSITYVVKDKAGNAASQVVKVTVPRK</sequence>
<dbReference type="Gene3D" id="2.60.40.10">
    <property type="entry name" value="Immunoglobulins"/>
    <property type="match status" value="1"/>
</dbReference>
<dbReference type="RefSeq" id="WP_310765202.1">
    <property type="nucleotide sequence ID" value="NZ_CP134050.1"/>
</dbReference>
<evidence type="ECO:0008006" key="4">
    <source>
        <dbReference type="Google" id="ProtNLM"/>
    </source>
</evidence>
<evidence type="ECO:0000313" key="2">
    <source>
        <dbReference type="EMBL" id="WNC13654.1"/>
    </source>
</evidence>
<gene>
    <name evidence="2" type="ORF">RGB73_23650</name>
</gene>
<organism evidence="2 3">
    <name type="scientific">Brevibacillus brevis</name>
    <name type="common">Bacillus brevis</name>
    <dbReference type="NCBI Taxonomy" id="1393"/>
    <lineage>
        <taxon>Bacteria</taxon>
        <taxon>Bacillati</taxon>
        <taxon>Bacillota</taxon>
        <taxon>Bacilli</taxon>
        <taxon>Bacillales</taxon>
        <taxon>Paenibacillaceae</taxon>
        <taxon>Brevibacillus</taxon>
    </lineage>
</organism>
<dbReference type="Proteomes" id="UP001256827">
    <property type="component" value="Chromosome"/>
</dbReference>
<name>A0ABY9T1C0_BREBE</name>
<feature type="region of interest" description="Disordered" evidence="1">
    <location>
        <begin position="39"/>
        <end position="63"/>
    </location>
</feature>
<dbReference type="InterPro" id="IPR013783">
    <property type="entry name" value="Ig-like_fold"/>
</dbReference>
<reference evidence="2 3" key="1">
    <citation type="submission" date="2023-09" db="EMBL/GenBank/DDBJ databases">
        <title>Complete Genome and Methylome dissection of Bacillus brevis NEB573 original source of BbsI restriction endonuclease.</title>
        <authorList>
            <person name="Fomenkov A."/>
            <person name="Roberts R.D."/>
        </authorList>
    </citation>
    <scope>NUCLEOTIDE SEQUENCE [LARGE SCALE GENOMIC DNA]</scope>
    <source>
        <strain evidence="2 3">NEB573</strain>
    </source>
</reference>
<keyword evidence="3" id="KW-1185">Reference proteome</keyword>
<dbReference type="EMBL" id="CP134050">
    <property type="protein sequence ID" value="WNC13654.1"/>
    <property type="molecule type" value="Genomic_DNA"/>
</dbReference>
<proteinExistence type="predicted"/>
<evidence type="ECO:0000256" key="1">
    <source>
        <dbReference type="SAM" id="MobiDB-lite"/>
    </source>
</evidence>
<feature type="compositionally biased region" description="Basic and acidic residues" evidence="1">
    <location>
        <begin position="39"/>
        <end position="49"/>
    </location>
</feature>
<accession>A0ABY9T1C0</accession>